<accession>A0ABY8A009</accession>
<dbReference type="GO" id="GO:0004177">
    <property type="term" value="F:aminopeptidase activity"/>
    <property type="evidence" value="ECO:0007669"/>
    <property type="project" value="UniProtKB-KW"/>
</dbReference>
<dbReference type="SUPFAM" id="SSF55920">
    <property type="entry name" value="Creatinase/aminopeptidase"/>
    <property type="match status" value="1"/>
</dbReference>
<proteinExistence type="predicted"/>
<protein>
    <submittedName>
        <fullName evidence="2">Methionyl aminopeptidase</fullName>
    </submittedName>
</protein>
<dbReference type="InterPro" id="IPR000994">
    <property type="entry name" value="Pept_M24"/>
</dbReference>
<dbReference type="Pfam" id="PF00557">
    <property type="entry name" value="Peptidase_M24"/>
    <property type="match status" value="1"/>
</dbReference>
<dbReference type="RefSeq" id="WP_275305832.1">
    <property type="nucleotide sequence ID" value="NZ_CP095749.1"/>
</dbReference>
<feature type="domain" description="Peptidase M24" evidence="1">
    <location>
        <begin position="20"/>
        <end position="257"/>
    </location>
</feature>
<dbReference type="PANTHER" id="PTHR43330:SF27">
    <property type="entry name" value="METHIONINE AMINOPEPTIDASE"/>
    <property type="match status" value="1"/>
</dbReference>
<evidence type="ECO:0000313" key="2">
    <source>
        <dbReference type="EMBL" id="WEB38103.1"/>
    </source>
</evidence>
<keyword evidence="2" id="KW-0645">Protease</keyword>
<dbReference type="Proteomes" id="UP001218629">
    <property type="component" value="Chromosome"/>
</dbReference>
<keyword evidence="2" id="KW-0031">Aminopeptidase</keyword>
<sequence length="287" mass="31236">MSHPVDYDSISLKTPAEIAMLRAAGGIAAQVLQDLTPYIKPGTTSRRINDIAHDLIVDKYGAEIDREDLSGYDSSAYAAISIAHNEVAFSGEPSGIPLRKGDLFGVDVSIKKNGWCGDTQRMWIVGEETTAEARLLATVGYQAMCLGISLVRPGARLQEIARQVQAYVESFGFSMLRVDSATGHSIGQVHADGWLIPYYEDERNEGRVLQKGMVITVEPFLCAGSGEGMRLPDATRSAVTADSSLAVYWEHVVAVTDSGCEVLDLREGEDVTFYDHRRLSRGAPVPR</sequence>
<organism evidence="2 3">
    <name type="scientific">Streptomyces yunnanensis</name>
    <dbReference type="NCBI Taxonomy" id="156453"/>
    <lineage>
        <taxon>Bacteria</taxon>
        <taxon>Bacillati</taxon>
        <taxon>Actinomycetota</taxon>
        <taxon>Actinomycetes</taxon>
        <taxon>Kitasatosporales</taxon>
        <taxon>Streptomycetaceae</taxon>
        <taxon>Streptomyces</taxon>
    </lineage>
</organism>
<dbReference type="PRINTS" id="PR00599">
    <property type="entry name" value="MAPEPTIDASE"/>
</dbReference>
<keyword evidence="3" id="KW-1185">Reference proteome</keyword>
<evidence type="ECO:0000259" key="1">
    <source>
        <dbReference type="Pfam" id="PF00557"/>
    </source>
</evidence>
<name>A0ABY8A009_9ACTN</name>
<dbReference type="InterPro" id="IPR036005">
    <property type="entry name" value="Creatinase/aminopeptidase-like"/>
</dbReference>
<gene>
    <name evidence="2" type="ORF">MOV08_01440</name>
</gene>
<evidence type="ECO:0000313" key="3">
    <source>
        <dbReference type="Proteomes" id="UP001218629"/>
    </source>
</evidence>
<dbReference type="InterPro" id="IPR001714">
    <property type="entry name" value="Pept_M24_MAP"/>
</dbReference>
<dbReference type="EMBL" id="CP095749">
    <property type="protein sequence ID" value="WEB38103.1"/>
    <property type="molecule type" value="Genomic_DNA"/>
</dbReference>
<dbReference type="PANTHER" id="PTHR43330">
    <property type="entry name" value="METHIONINE AMINOPEPTIDASE"/>
    <property type="match status" value="1"/>
</dbReference>
<reference evidence="2 3" key="1">
    <citation type="submission" date="2022-03" db="EMBL/GenBank/DDBJ databases">
        <title>Streptomyces yunnanensis P86,complete genome.</title>
        <authorList>
            <person name="Chen S."/>
            <person name="Zhang Q."/>
        </authorList>
    </citation>
    <scope>NUCLEOTIDE SEQUENCE [LARGE SCALE GENOMIC DNA]</scope>
    <source>
        <strain evidence="2 3">P86</strain>
    </source>
</reference>
<dbReference type="Gene3D" id="3.90.230.10">
    <property type="entry name" value="Creatinase/methionine aminopeptidase superfamily"/>
    <property type="match status" value="1"/>
</dbReference>
<keyword evidence="2" id="KW-0378">Hydrolase</keyword>